<evidence type="ECO:0000313" key="2">
    <source>
        <dbReference type="EMBL" id="AHG92012.1"/>
    </source>
</evidence>
<keyword evidence="1" id="KW-0472">Membrane</keyword>
<gene>
    <name evidence="2" type="ORF">J421_4475</name>
</gene>
<evidence type="ECO:0000313" key="3">
    <source>
        <dbReference type="Proteomes" id="UP000019151"/>
    </source>
</evidence>
<accession>W0RND6</accession>
<reference evidence="2 3" key="1">
    <citation type="journal article" date="2014" name="Genome Announc.">
        <title>Genome Sequence and Methylome of Soil Bacterium Gemmatirosa kalamazoonensis KBS708T, a Member of the Rarely Cultivated Gemmatimonadetes Phylum.</title>
        <authorList>
            <person name="Debruyn J.M."/>
            <person name="Radosevich M."/>
            <person name="Wommack K.E."/>
            <person name="Polson S.W."/>
            <person name="Hauser L.J."/>
            <person name="Fawaz M.N."/>
            <person name="Korlach J."/>
            <person name="Tsai Y.C."/>
        </authorList>
    </citation>
    <scope>NUCLEOTIDE SEQUENCE [LARGE SCALE GENOMIC DNA]</scope>
    <source>
        <strain evidence="2 3">KBS708</strain>
    </source>
</reference>
<keyword evidence="1" id="KW-0812">Transmembrane</keyword>
<name>W0RND6_9BACT</name>
<dbReference type="AlphaFoldDB" id="W0RND6"/>
<dbReference type="EMBL" id="CP007128">
    <property type="protein sequence ID" value="AHG92012.1"/>
    <property type="molecule type" value="Genomic_DNA"/>
</dbReference>
<organism evidence="2 3">
    <name type="scientific">Gemmatirosa kalamazoonensis</name>
    <dbReference type="NCBI Taxonomy" id="861299"/>
    <lineage>
        <taxon>Bacteria</taxon>
        <taxon>Pseudomonadati</taxon>
        <taxon>Gemmatimonadota</taxon>
        <taxon>Gemmatimonadia</taxon>
        <taxon>Gemmatimonadales</taxon>
        <taxon>Gemmatimonadaceae</taxon>
        <taxon>Gemmatirosa</taxon>
    </lineage>
</organism>
<dbReference type="Proteomes" id="UP000019151">
    <property type="component" value="Chromosome"/>
</dbReference>
<keyword evidence="3" id="KW-1185">Reference proteome</keyword>
<proteinExistence type="predicted"/>
<dbReference type="InParanoid" id="W0RND6"/>
<dbReference type="KEGG" id="gba:J421_4475"/>
<dbReference type="eggNOG" id="ENOG502ZJY8">
    <property type="taxonomic scope" value="Bacteria"/>
</dbReference>
<evidence type="ECO:0000256" key="1">
    <source>
        <dbReference type="SAM" id="Phobius"/>
    </source>
</evidence>
<keyword evidence="1" id="KW-1133">Transmembrane helix</keyword>
<dbReference type="HOGENOM" id="CLU_2355691_0_0_0"/>
<sequence>MLLMLSILIALAIAFVGFRLSRRFVRDRLRFVDAAQRTSAPWLAGIGALVLGAVVVALIPGLSVGTAVAFALAIGTGVAAGARDVREGRHLLDDGR</sequence>
<protein>
    <submittedName>
        <fullName evidence="2">Uncharacterized protein</fullName>
    </submittedName>
</protein>
<dbReference type="RefSeq" id="WP_148306472.1">
    <property type="nucleotide sequence ID" value="NZ_CP007128.1"/>
</dbReference>
<feature type="transmembrane region" description="Helical" evidence="1">
    <location>
        <begin position="45"/>
        <end position="74"/>
    </location>
</feature>